<protein>
    <submittedName>
        <fullName evidence="1">Uncharacterized protein</fullName>
    </submittedName>
</protein>
<dbReference type="AlphaFoldDB" id="A0AA44ERD9"/>
<proteinExistence type="predicted"/>
<dbReference type="Proteomes" id="UP001155820">
    <property type="component" value="Unassembled WGS sequence"/>
</dbReference>
<keyword evidence="2" id="KW-1185">Reference proteome</keyword>
<organism evidence="1 2">
    <name type="scientific">Agrobacterium pusense</name>
    <dbReference type="NCBI Taxonomy" id="648995"/>
    <lineage>
        <taxon>Bacteria</taxon>
        <taxon>Pseudomonadati</taxon>
        <taxon>Pseudomonadota</taxon>
        <taxon>Alphaproteobacteria</taxon>
        <taxon>Hyphomicrobiales</taxon>
        <taxon>Rhizobiaceae</taxon>
        <taxon>Rhizobium/Agrobacterium group</taxon>
        <taxon>Agrobacterium</taxon>
    </lineage>
</organism>
<reference evidence="1" key="1">
    <citation type="submission" date="2019-07" db="EMBL/GenBank/DDBJ databases">
        <title>FDA dAtabase for Regulatory Grade micrObial Sequences (FDA-ARGOS): Supporting development and validation of Infectious Disease Dx tests.</title>
        <authorList>
            <person name="Bachman M."/>
            <person name="Young C."/>
            <person name="Tallon L."/>
            <person name="Sadzewicz L."/>
            <person name="Vavikolanu K."/>
            <person name="Mehta A."/>
            <person name="Aluvathingal J."/>
            <person name="Nadendla S."/>
            <person name="Nandy P."/>
            <person name="Geyer C."/>
            <person name="Yan Y."/>
            <person name="Sichtig H."/>
        </authorList>
    </citation>
    <scope>NUCLEOTIDE SEQUENCE</scope>
    <source>
        <strain evidence="1">FDAARGOS_618</strain>
    </source>
</reference>
<dbReference type="EMBL" id="JABRWM010000006">
    <property type="protein sequence ID" value="NRF23325.1"/>
    <property type="molecule type" value="Genomic_DNA"/>
</dbReference>
<evidence type="ECO:0000313" key="2">
    <source>
        <dbReference type="Proteomes" id="UP001155820"/>
    </source>
</evidence>
<gene>
    <name evidence="1" type="ORF">FOB26_30185</name>
</gene>
<evidence type="ECO:0000313" key="1">
    <source>
        <dbReference type="EMBL" id="NRF23325.1"/>
    </source>
</evidence>
<sequence>MPNTIPAAGEAMPAKIDLVDLENPLADATRMASIASRLIGDCLGQPNTGNKYYLTNNQVEDMLFATYQTADLIKRIYQTWETILEAHRQEGASA</sequence>
<name>A0AA44ERD9_9HYPH</name>
<accession>A0AA44ERD9</accession>
<comment type="caution">
    <text evidence="1">The sequence shown here is derived from an EMBL/GenBank/DDBJ whole genome shotgun (WGS) entry which is preliminary data.</text>
</comment>
<dbReference type="RefSeq" id="WP_172874329.1">
    <property type="nucleotide sequence ID" value="NZ_JABRWL010000006.1"/>
</dbReference>